<keyword evidence="13" id="KW-0752">Steroid biosynthesis</keyword>
<name>A0ABN8NIA5_9CNID</name>
<dbReference type="Pfam" id="PF00288">
    <property type="entry name" value="GHMP_kinases_N"/>
    <property type="match status" value="1"/>
</dbReference>
<evidence type="ECO:0000256" key="11">
    <source>
        <dbReference type="ARBA" id="ARBA00023098"/>
    </source>
</evidence>
<keyword evidence="13" id="KW-0756">Sterol biosynthesis</keyword>
<evidence type="ECO:0000256" key="4">
    <source>
        <dbReference type="ARBA" id="ARBA00022490"/>
    </source>
</evidence>
<comment type="pathway">
    <text evidence="12 13">Isoprenoid biosynthesis; isopentenyl diphosphate biosynthesis via mevalonate pathway; isopentenyl diphosphate from (R)-mevalonate: step 1/3.</text>
</comment>
<keyword evidence="4 13" id="KW-0963">Cytoplasm</keyword>
<dbReference type="InterPro" id="IPR036554">
    <property type="entry name" value="GHMP_kinase_C_sf"/>
</dbReference>
<dbReference type="InterPro" id="IPR014721">
    <property type="entry name" value="Ribsml_uS5_D2-typ_fold_subgr"/>
</dbReference>
<evidence type="ECO:0000256" key="13">
    <source>
        <dbReference type="RuleBase" id="RU363087"/>
    </source>
</evidence>
<dbReference type="PRINTS" id="PR00959">
    <property type="entry name" value="MEVGALKINASE"/>
</dbReference>
<comment type="similarity">
    <text evidence="2 13">Belongs to the GHMP kinase family. Mevalonate kinase subfamily.</text>
</comment>
<evidence type="ECO:0000256" key="1">
    <source>
        <dbReference type="ARBA" id="ARBA00004496"/>
    </source>
</evidence>
<sequence length="377" mass="40740">MPMGSHCIRVTAPGKIILHGEHAVVYGKKAVATAIGLRTVVKLESQRDQHVRLSLQNFNITCKWKQDELQKDVNRLLAFSGCSHEATELFNKFVEHCQQMEETKKVMINAIRVFVFLVGKIVKDVNRLGSFSVEINSSIPIGAGLGSSASYSVCLVTALLAAMEAIPSVQETTTATLSVAESEGTISLPHQDLALICDWSLEAEKLVHGNPSGVDNSICTYGGALTFEDGTLNCLTRIPQLKILITNTKVARSIKDLVSGLRERYQQLPAVYSPLFDAIGAIADECCVCLEKLSHAQAVFSHTSFDGICLYNTQKLIDLNQQLLVTLGVSHSSLDELCCVTSKYGLHSKLTGAGGGGCAFTLVTPGNIKGTELCKLR</sequence>
<dbReference type="InterPro" id="IPR006205">
    <property type="entry name" value="Mev_gal_kin"/>
</dbReference>
<evidence type="ECO:0000256" key="5">
    <source>
        <dbReference type="ARBA" id="ARBA00022516"/>
    </source>
</evidence>
<dbReference type="InterPro" id="IPR006204">
    <property type="entry name" value="GHMP_kinase_N_dom"/>
</dbReference>
<dbReference type="NCBIfam" id="TIGR00549">
    <property type="entry name" value="mevalon_kin"/>
    <property type="match status" value="1"/>
</dbReference>
<evidence type="ECO:0000313" key="16">
    <source>
        <dbReference type="EMBL" id="CAH3109031.1"/>
    </source>
</evidence>
<keyword evidence="7 13" id="KW-0547">Nucleotide-binding</keyword>
<dbReference type="Gene3D" id="3.30.230.10">
    <property type="match status" value="1"/>
</dbReference>
<protein>
    <recommendedName>
        <fullName evidence="3 13">Mevalonate kinase</fullName>
        <shortName evidence="13">MK</shortName>
        <ecNumber evidence="3 13">2.7.1.36</ecNumber>
    </recommendedName>
</protein>
<keyword evidence="10" id="KW-0460">Magnesium</keyword>
<keyword evidence="6 13" id="KW-0808">Transferase</keyword>
<evidence type="ECO:0000256" key="7">
    <source>
        <dbReference type="ARBA" id="ARBA00022741"/>
    </source>
</evidence>
<dbReference type="Gene3D" id="3.30.70.890">
    <property type="entry name" value="GHMP kinase, C-terminal domain"/>
    <property type="match status" value="1"/>
</dbReference>
<keyword evidence="8 13" id="KW-0418">Kinase</keyword>
<keyword evidence="5 13" id="KW-0444">Lipid biosynthesis</keyword>
<dbReference type="SUPFAM" id="SSF54211">
    <property type="entry name" value="Ribosomal protein S5 domain 2-like"/>
    <property type="match status" value="1"/>
</dbReference>
<evidence type="ECO:0000256" key="10">
    <source>
        <dbReference type="ARBA" id="ARBA00022842"/>
    </source>
</evidence>
<keyword evidence="13" id="KW-0753">Steroid metabolism</keyword>
<dbReference type="PANTHER" id="PTHR43290:SF2">
    <property type="entry name" value="MEVALONATE KINASE"/>
    <property type="match status" value="1"/>
</dbReference>
<keyword evidence="17" id="KW-1185">Reference proteome</keyword>
<dbReference type="Pfam" id="PF08544">
    <property type="entry name" value="GHMP_kinases_C"/>
    <property type="match status" value="1"/>
</dbReference>
<evidence type="ECO:0000259" key="14">
    <source>
        <dbReference type="Pfam" id="PF00288"/>
    </source>
</evidence>
<dbReference type="PROSITE" id="PS00627">
    <property type="entry name" value="GHMP_KINASES_ATP"/>
    <property type="match status" value="1"/>
</dbReference>
<comment type="catalytic activity">
    <reaction evidence="13">
        <text>(R)-mevalonate + ATP = (R)-5-phosphomevalonate + ADP + H(+)</text>
        <dbReference type="Rhea" id="RHEA:17065"/>
        <dbReference type="ChEBI" id="CHEBI:15378"/>
        <dbReference type="ChEBI" id="CHEBI:30616"/>
        <dbReference type="ChEBI" id="CHEBI:36464"/>
        <dbReference type="ChEBI" id="CHEBI:58146"/>
        <dbReference type="ChEBI" id="CHEBI:456216"/>
        <dbReference type="EC" id="2.7.1.36"/>
    </reaction>
</comment>
<dbReference type="InterPro" id="IPR006203">
    <property type="entry name" value="GHMP_knse_ATP-bd_CS"/>
</dbReference>
<evidence type="ECO:0000256" key="6">
    <source>
        <dbReference type="ARBA" id="ARBA00022679"/>
    </source>
</evidence>
<keyword evidence="13" id="KW-1207">Sterol metabolism</keyword>
<gene>
    <name evidence="16" type="ORF">PLOB_00017563</name>
</gene>
<organism evidence="16 17">
    <name type="scientific">Porites lobata</name>
    <dbReference type="NCBI Taxonomy" id="104759"/>
    <lineage>
        <taxon>Eukaryota</taxon>
        <taxon>Metazoa</taxon>
        <taxon>Cnidaria</taxon>
        <taxon>Anthozoa</taxon>
        <taxon>Hexacorallia</taxon>
        <taxon>Scleractinia</taxon>
        <taxon>Fungiina</taxon>
        <taxon>Poritidae</taxon>
        <taxon>Porites</taxon>
    </lineage>
</organism>
<accession>A0ABN8NIA5</accession>
<keyword evidence="9 13" id="KW-0067">ATP-binding</keyword>
<feature type="non-terminal residue" evidence="16">
    <location>
        <position position="377"/>
    </location>
</feature>
<dbReference type="Proteomes" id="UP001159405">
    <property type="component" value="Unassembled WGS sequence"/>
</dbReference>
<keyword evidence="11 13" id="KW-0443">Lipid metabolism</keyword>
<dbReference type="SUPFAM" id="SSF55060">
    <property type="entry name" value="GHMP Kinase, C-terminal domain"/>
    <property type="match status" value="1"/>
</dbReference>
<evidence type="ECO:0000256" key="9">
    <source>
        <dbReference type="ARBA" id="ARBA00022840"/>
    </source>
</evidence>
<evidence type="ECO:0000256" key="2">
    <source>
        <dbReference type="ARBA" id="ARBA00006495"/>
    </source>
</evidence>
<evidence type="ECO:0000313" key="17">
    <source>
        <dbReference type="Proteomes" id="UP001159405"/>
    </source>
</evidence>
<comment type="subcellular location">
    <subcellularLocation>
        <location evidence="1 13">Cytoplasm</location>
    </subcellularLocation>
</comment>
<evidence type="ECO:0000256" key="3">
    <source>
        <dbReference type="ARBA" id="ARBA00012103"/>
    </source>
</evidence>
<evidence type="ECO:0000256" key="12">
    <source>
        <dbReference type="ARBA" id="ARBA00029438"/>
    </source>
</evidence>
<evidence type="ECO:0000256" key="8">
    <source>
        <dbReference type="ARBA" id="ARBA00022777"/>
    </source>
</evidence>
<dbReference type="EC" id="2.7.1.36" evidence="3 13"/>
<dbReference type="PANTHER" id="PTHR43290">
    <property type="entry name" value="MEVALONATE KINASE"/>
    <property type="match status" value="1"/>
</dbReference>
<comment type="caution">
    <text evidence="16">The sequence shown here is derived from an EMBL/GenBank/DDBJ whole genome shotgun (WGS) entry which is preliminary data.</text>
</comment>
<dbReference type="InterPro" id="IPR020568">
    <property type="entry name" value="Ribosomal_Su5_D2-typ_SF"/>
</dbReference>
<dbReference type="EMBL" id="CALNXK010000021">
    <property type="protein sequence ID" value="CAH3109031.1"/>
    <property type="molecule type" value="Genomic_DNA"/>
</dbReference>
<proteinExistence type="inferred from homology"/>
<reference evidence="16 17" key="1">
    <citation type="submission" date="2022-05" db="EMBL/GenBank/DDBJ databases">
        <authorList>
            <consortium name="Genoscope - CEA"/>
            <person name="William W."/>
        </authorList>
    </citation>
    <scope>NUCLEOTIDE SEQUENCE [LARGE SCALE GENOMIC DNA]</scope>
</reference>
<dbReference type="InterPro" id="IPR013750">
    <property type="entry name" value="GHMP_kinase_C_dom"/>
</dbReference>
<feature type="domain" description="GHMP kinase N-terminal" evidence="14">
    <location>
        <begin position="121"/>
        <end position="223"/>
    </location>
</feature>
<feature type="domain" description="GHMP kinase C-terminal" evidence="15">
    <location>
        <begin position="314"/>
        <end position="365"/>
    </location>
</feature>
<evidence type="ECO:0000259" key="15">
    <source>
        <dbReference type="Pfam" id="PF08544"/>
    </source>
</evidence>